<evidence type="ECO:0000256" key="2">
    <source>
        <dbReference type="ARBA" id="ARBA00007090"/>
    </source>
</evidence>
<keyword evidence="7" id="KW-0328">Glycosyltransferase</keyword>
<comment type="subcellular location">
    <subcellularLocation>
        <location evidence="1">Cell membrane</location>
    </subcellularLocation>
</comment>
<dbReference type="GO" id="GO:0008955">
    <property type="term" value="F:peptidoglycan glycosyltransferase activity"/>
    <property type="evidence" value="ECO:0007669"/>
    <property type="project" value="UniProtKB-EC"/>
</dbReference>
<comment type="catalytic activity">
    <reaction evidence="16">
        <text>[GlcNAc-(1-&gt;4)-Mur2Ac(oyl-L-Ala-gamma-D-Glu-L-Lys-D-Ala-D-Ala)](n)-di-trans,octa-cis-undecaprenyl diphosphate + beta-D-GlcNAc-(1-&gt;4)-Mur2Ac(oyl-L-Ala-gamma-D-Glu-L-Lys-D-Ala-D-Ala)-di-trans,octa-cis-undecaprenyl diphosphate = [GlcNAc-(1-&gt;4)-Mur2Ac(oyl-L-Ala-gamma-D-Glu-L-Lys-D-Ala-D-Ala)](n+1)-di-trans,octa-cis-undecaprenyl diphosphate + di-trans,octa-cis-undecaprenyl diphosphate + H(+)</text>
        <dbReference type="Rhea" id="RHEA:23708"/>
        <dbReference type="Rhea" id="RHEA-COMP:9602"/>
        <dbReference type="Rhea" id="RHEA-COMP:9603"/>
        <dbReference type="ChEBI" id="CHEBI:15378"/>
        <dbReference type="ChEBI" id="CHEBI:58405"/>
        <dbReference type="ChEBI" id="CHEBI:60033"/>
        <dbReference type="ChEBI" id="CHEBI:78435"/>
        <dbReference type="EC" id="2.4.99.28"/>
    </reaction>
</comment>
<sequence length="239" mass="26877">MKKHLKRCITCLLLTALLFLSATFCVGYRRYVSIRSNESMTLTIQAIQDDASYTPLNAISKDFINAILAVEDPHFYTHKGIRIAKIVEAVITDIIHLNYVMGGSTITQQLAKNLFLDQDKNLSRKVAELFFARDLESALTKDEILTLYLNIIYFGDGYYGIQNAAQGYFHKNADELTLDEATLLAGLPQAPAVLQLSDGYEAARKRQLEVLDAMLKQALITQEQADIIRYQSDTSEINT</sequence>
<reference evidence="18" key="2">
    <citation type="submission" date="2022-03" db="EMBL/GenBank/DDBJ databases">
        <title>First case of bacteraemia caused by Dielma fastidiosa in a patient hospitalised with diverticulitis.</title>
        <authorList>
            <person name="Forman-Ankjaer B."/>
            <person name="Hvid-Jensen F."/>
            <person name="Kobel C.M."/>
            <person name="Greve T."/>
        </authorList>
    </citation>
    <scope>NUCLEOTIDE SEQUENCE</scope>
    <source>
        <strain evidence="18">AUH_DF_2021</strain>
    </source>
</reference>
<evidence type="ECO:0000313" key="19">
    <source>
        <dbReference type="EMBL" id="PXX81603.1"/>
    </source>
</evidence>
<dbReference type="InterPro" id="IPR023346">
    <property type="entry name" value="Lysozyme-like_dom_sf"/>
</dbReference>
<reference evidence="19 20" key="1">
    <citation type="submission" date="2018-05" db="EMBL/GenBank/DDBJ databases">
        <title>Genomic Encyclopedia of Type Strains, Phase IV (KMG-IV): sequencing the most valuable type-strain genomes for metagenomic binning, comparative biology and taxonomic classification.</title>
        <authorList>
            <person name="Goeker M."/>
        </authorList>
    </citation>
    <scope>NUCLEOTIDE SEQUENCE [LARGE SCALE GENOMIC DNA]</scope>
    <source>
        <strain evidence="19 20">JC118</strain>
    </source>
</reference>
<organism evidence="19 20">
    <name type="scientific">Dielma fastidiosa</name>
    <dbReference type="NCBI Taxonomy" id="1034346"/>
    <lineage>
        <taxon>Bacteria</taxon>
        <taxon>Bacillati</taxon>
        <taxon>Bacillota</taxon>
        <taxon>Erysipelotrichia</taxon>
        <taxon>Erysipelotrichales</taxon>
        <taxon>Erysipelotrichaceae</taxon>
        <taxon>Dielma</taxon>
    </lineage>
</organism>
<comment type="similarity">
    <text evidence="2">In the C-terminal section; belongs to the transpeptidase family.</text>
</comment>
<evidence type="ECO:0000256" key="3">
    <source>
        <dbReference type="ARBA" id="ARBA00007739"/>
    </source>
</evidence>
<dbReference type="GO" id="GO:0005886">
    <property type="term" value="C:plasma membrane"/>
    <property type="evidence" value="ECO:0007669"/>
    <property type="project" value="UniProtKB-SubCell"/>
</dbReference>
<dbReference type="Proteomes" id="UP001276902">
    <property type="component" value="Unassembled WGS sequence"/>
</dbReference>
<dbReference type="InterPro" id="IPR036950">
    <property type="entry name" value="PBP_transglycosylase"/>
</dbReference>
<comment type="caution">
    <text evidence="19">The sequence shown here is derived from an EMBL/GenBank/DDBJ whole genome shotgun (WGS) entry which is preliminary data.</text>
</comment>
<feature type="domain" description="Glycosyl transferase family 51" evidence="17">
    <location>
        <begin position="48"/>
        <end position="214"/>
    </location>
</feature>
<dbReference type="FunFam" id="1.10.3810.10:FF:000001">
    <property type="entry name" value="Penicillin-binding protein 1A"/>
    <property type="match status" value="1"/>
</dbReference>
<dbReference type="GO" id="GO:0009002">
    <property type="term" value="F:serine-type D-Ala-D-Ala carboxypeptidase activity"/>
    <property type="evidence" value="ECO:0007669"/>
    <property type="project" value="UniProtKB-EC"/>
</dbReference>
<dbReference type="GO" id="GO:0030288">
    <property type="term" value="C:outer membrane-bounded periplasmic space"/>
    <property type="evidence" value="ECO:0007669"/>
    <property type="project" value="TreeGrafter"/>
</dbReference>
<dbReference type="GO" id="GO:0009252">
    <property type="term" value="P:peptidoglycan biosynthetic process"/>
    <property type="evidence" value="ECO:0007669"/>
    <property type="project" value="UniProtKB-KW"/>
</dbReference>
<gene>
    <name evidence="19" type="ORF">DES51_101213</name>
    <name evidence="18" type="ORF">MQE39_02325</name>
</gene>
<dbReference type="Gene3D" id="1.10.3810.10">
    <property type="entry name" value="Biosynthetic peptidoglycan transglycosylase-like"/>
    <property type="match status" value="1"/>
</dbReference>
<evidence type="ECO:0000256" key="14">
    <source>
        <dbReference type="ARBA" id="ARBA00023316"/>
    </source>
</evidence>
<evidence type="ECO:0000256" key="13">
    <source>
        <dbReference type="ARBA" id="ARBA00023268"/>
    </source>
</evidence>
<dbReference type="GO" id="GO:0008360">
    <property type="term" value="P:regulation of cell shape"/>
    <property type="evidence" value="ECO:0007669"/>
    <property type="project" value="UniProtKB-KW"/>
</dbReference>
<protein>
    <submittedName>
        <fullName evidence="18 19">Transglycosylase</fullName>
    </submittedName>
</protein>
<dbReference type="GO" id="GO:0006508">
    <property type="term" value="P:proteolysis"/>
    <property type="evidence" value="ECO:0007669"/>
    <property type="project" value="UniProtKB-KW"/>
</dbReference>
<evidence type="ECO:0000313" key="20">
    <source>
        <dbReference type="Proteomes" id="UP000247612"/>
    </source>
</evidence>
<evidence type="ECO:0000256" key="4">
    <source>
        <dbReference type="ARBA" id="ARBA00022475"/>
    </source>
</evidence>
<evidence type="ECO:0000313" key="18">
    <source>
        <dbReference type="EMBL" id="MDY5166961.1"/>
    </source>
</evidence>
<dbReference type="PANTHER" id="PTHR32282:SF11">
    <property type="entry name" value="PENICILLIN-BINDING PROTEIN 1B"/>
    <property type="match status" value="1"/>
</dbReference>
<evidence type="ECO:0000256" key="10">
    <source>
        <dbReference type="ARBA" id="ARBA00022960"/>
    </source>
</evidence>
<dbReference type="PANTHER" id="PTHR32282">
    <property type="entry name" value="BINDING PROTEIN TRANSPEPTIDASE, PUTATIVE-RELATED"/>
    <property type="match status" value="1"/>
</dbReference>
<evidence type="ECO:0000259" key="17">
    <source>
        <dbReference type="Pfam" id="PF00912"/>
    </source>
</evidence>
<keyword evidence="6" id="KW-0645">Protease</keyword>
<evidence type="ECO:0000256" key="15">
    <source>
        <dbReference type="ARBA" id="ARBA00034000"/>
    </source>
</evidence>
<evidence type="ECO:0000256" key="5">
    <source>
        <dbReference type="ARBA" id="ARBA00022645"/>
    </source>
</evidence>
<keyword evidence="14" id="KW-0961">Cell wall biogenesis/degradation</keyword>
<keyword evidence="4" id="KW-1003">Cell membrane</keyword>
<comment type="catalytic activity">
    <reaction evidence="15">
        <text>Preferential cleavage: (Ac)2-L-Lys-D-Ala-|-D-Ala. Also transpeptidation of peptidyl-alanyl moieties that are N-acyl substituents of D-alanine.</text>
        <dbReference type="EC" id="3.4.16.4"/>
    </reaction>
</comment>
<dbReference type="AlphaFoldDB" id="A0A318L7Z8"/>
<comment type="similarity">
    <text evidence="3">In the N-terminal section; belongs to the glycosyltransferase 51 family.</text>
</comment>
<evidence type="ECO:0000256" key="6">
    <source>
        <dbReference type="ARBA" id="ARBA00022670"/>
    </source>
</evidence>
<keyword evidence="13" id="KW-0511">Multifunctional enzyme</keyword>
<keyword evidence="12" id="KW-0472">Membrane</keyword>
<keyword evidence="10" id="KW-0133">Cell shape</keyword>
<accession>A0A318L7Z8</accession>
<dbReference type="Pfam" id="PF00912">
    <property type="entry name" value="Transgly"/>
    <property type="match status" value="1"/>
</dbReference>
<name>A0A318L7Z8_9FIRM</name>
<dbReference type="Proteomes" id="UP000247612">
    <property type="component" value="Unassembled WGS sequence"/>
</dbReference>
<dbReference type="RefSeq" id="WP_022936517.1">
    <property type="nucleotide sequence ID" value="NZ_BAABZA010000001.1"/>
</dbReference>
<dbReference type="InterPro" id="IPR050396">
    <property type="entry name" value="Glycosyltr_51/Transpeptidase"/>
</dbReference>
<evidence type="ECO:0000256" key="7">
    <source>
        <dbReference type="ARBA" id="ARBA00022676"/>
    </source>
</evidence>
<dbReference type="STRING" id="1034346.GCA_000313565_00210"/>
<proteinExistence type="inferred from homology"/>
<keyword evidence="11" id="KW-0573">Peptidoglycan synthesis</keyword>
<keyword evidence="5" id="KW-0121">Carboxypeptidase</keyword>
<evidence type="ECO:0000256" key="16">
    <source>
        <dbReference type="ARBA" id="ARBA00049902"/>
    </source>
</evidence>
<evidence type="ECO:0000256" key="9">
    <source>
        <dbReference type="ARBA" id="ARBA00022801"/>
    </source>
</evidence>
<dbReference type="InterPro" id="IPR001264">
    <property type="entry name" value="Glyco_trans_51"/>
</dbReference>
<evidence type="ECO:0000256" key="11">
    <source>
        <dbReference type="ARBA" id="ARBA00022984"/>
    </source>
</evidence>
<evidence type="ECO:0000256" key="8">
    <source>
        <dbReference type="ARBA" id="ARBA00022679"/>
    </source>
</evidence>
<dbReference type="OrthoDB" id="9766909at2"/>
<evidence type="ECO:0000256" key="12">
    <source>
        <dbReference type="ARBA" id="ARBA00023136"/>
    </source>
</evidence>
<dbReference type="EMBL" id="QJKH01000001">
    <property type="protein sequence ID" value="PXX81603.1"/>
    <property type="molecule type" value="Genomic_DNA"/>
</dbReference>
<keyword evidence="8" id="KW-0808">Transferase</keyword>
<dbReference type="GO" id="GO:0071555">
    <property type="term" value="P:cell wall organization"/>
    <property type="evidence" value="ECO:0007669"/>
    <property type="project" value="UniProtKB-KW"/>
</dbReference>
<dbReference type="SUPFAM" id="SSF53955">
    <property type="entry name" value="Lysozyme-like"/>
    <property type="match status" value="1"/>
</dbReference>
<evidence type="ECO:0000256" key="1">
    <source>
        <dbReference type="ARBA" id="ARBA00004236"/>
    </source>
</evidence>
<dbReference type="EMBL" id="JALDAW010000008">
    <property type="protein sequence ID" value="MDY5166961.1"/>
    <property type="molecule type" value="Genomic_DNA"/>
</dbReference>
<keyword evidence="9" id="KW-0378">Hydrolase</keyword>
<keyword evidence="20" id="KW-1185">Reference proteome</keyword>